<comment type="similarity">
    <text evidence="2">Belongs to the CpsD/CapB family.</text>
</comment>
<keyword evidence="6" id="KW-0997">Cell inner membrane</keyword>
<keyword evidence="10" id="KW-0418">Kinase</keyword>
<protein>
    <recommendedName>
        <fullName evidence="4">non-specific protein-tyrosine kinase</fullName>
        <ecNumber evidence="4">2.7.10.2</ecNumber>
    </recommendedName>
</protein>
<dbReference type="PANTHER" id="PTHR32309:SF13">
    <property type="entry name" value="FERRIC ENTEROBACTIN TRANSPORT PROTEIN FEPE"/>
    <property type="match status" value="1"/>
</dbReference>
<evidence type="ECO:0000256" key="11">
    <source>
        <dbReference type="ARBA" id="ARBA00022840"/>
    </source>
</evidence>
<dbReference type="Pfam" id="PF13614">
    <property type="entry name" value="AAA_31"/>
    <property type="match status" value="1"/>
</dbReference>
<sequence length="614" mass="65110">MANTSGGSRTDWGDIEFPPDTVTVPELSVFVLRHFLIVFVAVAIAGAAAFAYVKTATPLYTARAQLLVDPKSSQPTREELQSSAIDAAQIESQLVVLRSERIAKAVIEELGLLDNPAFMKPPGPDVPRPIALQRALGVFNSRLDARRSGFSYVIDLSFSSPDPKLAALVANTTADIYIRDQLESRTLTARAGSDWLESRVAKLREQMNAAALALQEFKAGRSYAAYRPSDAGGDPALDGPVAGLSGAEPGAVGQGTAGQSADDPNTLEELESTALAYKKIYESALQGYAEVLQRQSNPLVETRLLTPATIPLDKSHPRSKLILAFGLLLGGVVGVGAAVLRENLDTSIRSVRHANQKLGRLCLGALPRIHRSGSARWSPRHSFDRGLGTLLAGLKRRYGRPSLECFTANEELGGDPFLNALANVSTTLVARARAEAQRTRAIGVTSALTGEGKTTVAGNLACLLAASGVRVLVIDADLQRCAMTAAADVSEQQPGLLQILLEDRRVSECATPVPRTHIELVPTRQFTSAISEALLGSGAMMRCLDEALLSHDLVVVDLPALEQSSGAIAMGPLLDGVLVVVEWGRTPAQLITEAVDRLESTGSAVLGTVLNKAA</sequence>
<keyword evidence="14" id="KW-0829">Tyrosine-protein kinase</keyword>
<dbReference type="AlphaFoldDB" id="A0A9X2PAU3"/>
<dbReference type="InterPro" id="IPR003856">
    <property type="entry name" value="LPS_length_determ_N"/>
</dbReference>
<evidence type="ECO:0000256" key="13">
    <source>
        <dbReference type="ARBA" id="ARBA00023136"/>
    </source>
</evidence>
<evidence type="ECO:0000256" key="2">
    <source>
        <dbReference type="ARBA" id="ARBA00007316"/>
    </source>
</evidence>
<evidence type="ECO:0000256" key="4">
    <source>
        <dbReference type="ARBA" id="ARBA00011903"/>
    </source>
</evidence>
<dbReference type="InterPro" id="IPR050445">
    <property type="entry name" value="Bact_polysacc_biosynth/exp"/>
</dbReference>
<evidence type="ECO:0000256" key="6">
    <source>
        <dbReference type="ARBA" id="ARBA00022519"/>
    </source>
</evidence>
<dbReference type="InterPro" id="IPR027417">
    <property type="entry name" value="P-loop_NTPase"/>
</dbReference>
<keyword evidence="9" id="KW-0547">Nucleotide-binding</keyword>
<keyword evidence="8 17" id="KW-0812">Transmembrane</keyword>
<feature type="transmembrane region" description="Helical" evidence="17">
    <location>
        <begin position="31"/>
        <end position="53"/>
    </location>
</feature>
<keyword evidence="12 17" id="KW-1133">Transmembrane helix</keyword>
<reference evidence="20" key="1">
    <citation type="submission" date="2022-08" db="EMBL/GenBank/DDBJ databases">
        <authorList>
            <person name="Li F."/>
        </authorList>
    </citation>
    <scope>NUCLEOTIDE SEQUENCE</scope>
    <source>
        <strain evidence="20">MQZ15Z-1</strain>
    </source>
</reference>
<evidence type="ECO:0000256" key="12">
    <source>
        <dbReference type="ARBA" id="ARBA00022989"/>
    </source>
</evidence>
<gene>
    <name evidence="20" type="ORF">NVS89_02515</name>
</gene>
<dbReference type="EC" id="2.7.10.2" evidence="4"/>
<dbReference type="RefSeq" id="WP_258730901.1">
    <property type="nucleotide sequence ID" value="NZ_JANTHZ010000001.1"/>
</dbReference>
<evidence type="ECO:0000256" key="7">
    <source>
        <dbReference type="ARBA" id="ARBA00022679"/>
    </source>
</evidence>
<evidence type="ECO:0000256" key="8">
    <source>
        <dbReference type="ARBA" id="ARBA00022692"/>
    </source>
</evidence>
<dbReference type="Gene3D" id="3.40.50.300">
    <property type="entry name" value="P-loop containing nucleotide triphosphate hydrolases"/>
    <property type="match status" value="1"/>
</dbReference>
<evidence type="ECO:0000256" key="17">
    <source>
        <dbReference type="SAM" id="Phobius"/>
    </source>
</evidence>
<dbReference type="SUPFAM" id="SSF52540">
    <property type="entry name" value="P-loop containing nucleoside triphosphate hydrolases"/>
    <property type="match status" value="1"/>
</dbReference>
<dbReference type="InterPro" id="IPR025669">
    <property type="entry name" value="AAA_dom"/>
</dbReference>
<evidence type="ECO:0000256" key="3">
    <source>
        <dbReference type="ARBA" id="ARBA00008883"/>
    </source>
</evidence>
<keyword evidence="13 17" id="KW-0472">Membrane</keyword>
<evidence type="ECO:0000313" key="21">
    <source>
        <dbReference type="Proteomes" id="UP001151088"/>
    </source>
</evidence>
<evidence type="ECO:0000256" key="16">
    <source>
        <dbReference type="SAM" id="MobiDB-lite"/>
    </source>
</evidence>
<comment type="caution">
    <text evidence="20">The sequence shown here is derived from an EMBL/GenBank/DDBJ whole genome shotgun (WGS) entry which is preliminary data.</text>
</comment>
<keyword evidence="11" id="KW-0067">ATP-binding</keyword>
<dbReference type="InterPro" id="IPR005702">
    <property type="entry name" value="Wzc-like_C"/>
</dbReference>
<dbReference type="PANTHER" id="PTHR32309">
    <property type="entry name" value="TYROSINE-PROTEIN KINASE"/>
    <property type="match status" value="1"/>
</dbReference>
<keyword evidence="7" id="KW-0808">Transferase</keyword>
<evidence type="ECO:0000256" key="10">
    <source>
        <dbReference type="ARBA" id="ARBA00022777"/>
    </source>
</evidence>
<keyword evidence="5" id="KW-1003">Cell membrane</keyword>
<proteinExistence type="inferred from homology"/>
<dbReference type="EMBL" id="JANTHZ010000001">
    <property type="protein sequence ID" value="MCS0493954.1"/>
    <property type="molecule type" value="Genomic_DNA"/>
</dbReference>
<dbReference type="GO" id="GO:0004713">
    <property type="term" value="F:protein tyrosine kinase activity"/>
    <property type="evidence" value="ECO:0007669"/>
    <property type="project" value="TreeGrafter"/>
</dbReference>
<evidence type="ECO:0000256" key="5">
    <source>
        <dbReference type="ARBA" id="ARBA00022475"/>
    </source>
</evidence>
<comment type="similarity">
    <text evidence="3">Belongs to the etk/wzc family.</text>
</comment>
<organism evidence="20 21">
    <name type="scientific">Ancylobacter mangrovi</name>
    <dbReference type="NCBI Taxonomy" id="2972472"/>
    <lineage>
        <taxon>Bacteria</taxon>
        <taxon>Pseudomonadati</taxon>
        <taxon>Pseudomonadota</taxon>
        <taxon>Alphaproteobacteria</taxon>
        <taxon>Hyphomicrobiales</taxon>
        <taxon>Xanthobacteraceae</taxon>
        <taxon>Ancylobacter</taxon>
    </lineage>
</organism>
<feature type="transmembrane region" description="Helical" evidence="17">
    <location>
        <begin position="321"/>
        <end position="340"/>
    </location>
</feature>
<evidence type="ECO:0000259" key="18">
    <source>
        <dbReference type="Pfam" id="PF02706"/>
    </source>
</evidence>
<accession>A0A9X2PAU3</accession>
<evidence type="ECO:0000313" key="20">
    <source>
        <dbReference type="EMBL" id="MCS0493954.1"/>
    </source>
</evidence>
<evidence type="ECO:0000256" key="1">
    <source>
        <dbReference type="ARBA" id="ARBA00004429"/>
    </source>
</evidence>
<evidence type="ECO:0000256" key="9">
    <source>
        <dbReference type="ARBA" id="ARBA00022741"/>
    </source>
</evidence>
<feature type="domain" description="Polysaccharide chain length determinant N-terminal" evidence="18">
    <location>
        <begin position="24"/>
        <end position="110"/>
    </location>
</feature>
<dbReference type="GO" id="GO:0005886">
    <property type="term" value="C:plasma membrane"/>
    <property type="evidence" value="ECO:0007669"/>
    <property type="project" value="UniProtKB-SubCell"/>
</dbReference>
<evidence type="ECO:0000256" key="14">
    <source>
        <dbReference type="ARBA" id="ARBA00023137"/>
    </source>
</evidence>
<name>A0A9X2PAU3_9HYPH</name>
<dbReference type="Proteomes" id="UP001151088">
    <property type="component" value="Unassembled WGS sequence"/>
</dbReference>
<dbReference type="CDD" id="cd05387">
    <property type="entry name" value="BY-kinase"/>
    <property type="match status" value="1"/>
</dbReference>
<feature type="region of interest" description="Disordered" evidence="16">
    <location>
        <begin position="235"/>
        <end position="263"/>
    </location>
</feature>
<dbReference type="Pfam" id="PF02706">
    <property type="entry name" value="Wzz"/>
    <property type="match status" value="1"/>
</dbReference>
<keyword evidence="21" id="KW-1185">Reference proteome</keyword>
<comment type="subcellular location">
    <subcellularLocation>
        <location evidence="1">Cell inner membrane</location>
        <topology evidence="1">Multi-pass membrane protein</topology>
    </subcellularLocation>
</comment>
<comment type="catalytic activity">
    <reaction evidence="15">
        <text>L-tyrosyl-[protein] + ATP = O-phospho-L-tyrosyl-[protein] + ADP + H(+)</text>
        <dbReference type="Rhea" id="RHEA:10596"/>
        <dbReference type="Rhea" id="RHEA-COMP:10136"/>
        <dbReference type="Rhea" id="RHEA-COMP:20101"/>
        <dbReference type="ChEBI" id="CHEBI:15378"/>
        <dbReference type="ChEBI" id="CHEBI:30616"/>
        <dbReference type="ChEBI" id="CHEBI:46858"/>
        <dbReference type="ChEBI" id="CHEBI:61978"/>
        <dbReference type="ChEBI" id="CHEBI:456216"/>
        <dbReference type="EC" id="2.7.10.2"/>
    </reaction>
</comment>
<feature type="domain" description="AAA" evidence="19">
    <location>
        <begin position="441"/>
        <end position="560"/>
    </location>
</feature>
<evidence type="ECO:0000256" key="15">
    <source>
        <dbReference type="ARBA" id="ARBA00051245"/>
    </source>
</evidence>
<evidence type="ECO:0000259" key="19">
    <source>
        <dbReference type="Pfam" id="PF13614"/>
    </source>
</evidence>